<dbReference type="RefSeq" id="WP_005046278.1">
    <property type="nucleotide sequence ID" value="NZ_AOME01000088.1"/>
</dbReference>
<dbReference type="Proteomes" id="UP000011625">
    <property type="component" value="Unassembled WGS sequence"/>
</dbReference>
<dbReference type="SUPFAM" id="SSF50475">
    <property type="entry name" value="FMN-binding split barrel"/>
    <property type="match status" value="1"/>
</dbReference>
<name>M0MTC1_9EURY</name>
<dbReference type="InterPro" id="IPR012349">
    <property type="entry name" value="Split_barrel_FMN-bd"/>
</dbReference>
<dbReference type="InterPro" id="IPR024747">
    <property type="entry name" value="Pyridox_Oxase-rel"/>
</dbReference>
<sequence>MSESDSETMDEDERDGFLGSGGTGVISLSTGEETAPHSTPVSYGYDATESVFYFRLANEPGGAKGDLSGRTVSFVTYGNADGWKSVVATGQLEQTTEESVATESLQGLERVHIPLIDIFGKPPREVAFEFYRLVPDELTTRTETQTEL</sequence>
<dbReference type="PATRIC" id="fig|1227456.3.peg.3898"/>
<gene>
    <name evidence="2" type="ORF">C450_19201</name>
</gene>
<feature type="region of interest" description="Disordered" evidence="1">
    <location>
        <begin position="1"/>
        <end position="42"/>
    </location>
</feature>
<dbReference type="Gene3D" id="2.30.110.10">
    <property type="entry name" value="Electron Transport, Fmn-binding Protein, Chain A"/>
    <property type="match status" value="1"/>
</dbReference>
<comment type="caution">
    <text evidence="2">The sequence shown here is derived from an EMBL/GenBank/DDBJ whole genome shotgun (WGS) entry which is preliminary data.</text>
</comment>
<dbReference type="Pfam" id="PF12900">
    <property type="entry name" value="Pyridox_ox_2"/>
    <property type="match status" value="1"/>
</dbReference>
<feature type="compositionally biased region" description="Polar residues" evidence="1">
    <location>
        <begin position="26"/>
        <end position="41"/>
    </location>
</feature>
<dbReference type="OrthoDB" id="953at2157"/>
<accession>M0MTC1</accession>
<organism evidence="2 3">
    <name type="scientific">Halococcus salifodinae DSM 8989</name>
    <dbReference type="NCBI Taxonomy" id="1227456"/>
    <lineage>
        <taxon>Archaea</taxon>
        <taxon>Methanobacteriati</taxon>
        <taxon>Methanobacteriota</taxon>
        <taxon>Stenosarchaea group</taxon>
        <taxon>Halobacteria</taxon>
        <taxon>Halobacteriales</taxon>
        <taxon>Halococcaceae</taxon>
        <taxon>Halococcus</taxon>
    </lineage>
</organism>
<protein>
    <recommendedName>
        <fullName evidence="4">Flavin-nucleotide-binding protein-like protein</fullName>
    </recommendedName>
</protein>
<reference evidence="2 3" key="1">
    <citation type="journal article" date="2014" name="PLoS Genet.">
        <title>Phylogenetically driven sequencing of extremely halophilic archaea reveals strategies for static and dynamic osmo-response.</title>
        <authorList>
            <person name="Becker E.A."/>
            <person name="Seitzer P.M."/>
            <person name="Tritt A."/>
            <person name="Larsen D."/>
            <person name="Krusor M."/>
            <person name="Yao A.I."/>
            <person name="Wu D."/>
            <person name="Madern D."/>
            <person name="Eisen J.A."/>
            <person name="Darling A.E."/>
            <person name="Facciotti M.T."/>
        </authorList>
    </citation>
    <scope>NUCLEOTIDE SEQUENCE [LARGE SCALE GENOMIC DNA]</scope>
    <source>
        <strain evidence="2 3">DSM 8989</strain>
    </source>
</reference>
<keyword evidence="3" id="KW-1185">Reference proteome</keyword>
<feature type="compositionally biased region" description="Acidic residues" evidence="1">
    <location>
        <begin position="1"/>
        <end position="14"/>
    </location>
</feature>
<evidence type="ECO:0000313" key="2">
    <source>
        <dbReference type="EMBL" id="EMA48578.1"/>
    </source>
</evidence>
<evidence type="ECO:0000313" key="3">
    <source>
        <dbReference type="Proteomes" id="UP000011625"/>
    </source>
</evidence>
<evidence type="ECO:0000256" key="1">
    <source>
        <dbReference type="SAM" id="MobiDB-lite"/>
    </source>
</evidence>
<dbReference type="STRING" id="1227456.C450_19201"/>
<dbReference type="AlphaFoldDB" id="M0MTC1"/>
<proteinExistence type="predicted"/>
<evidence type="ECO:0008006" key="4">
    <source>
        <dbReference type="Google" id="ProtNLM"/>
    </source>
</evidence>
<dbReference type="EMBL" id="AOME01000088">
    <property type="protein sequence ID" value="EMA48578.1"/>
    <property type="molecule type" value="Genomic_DNA"/>
</dbReference>